<comment type="caution">
    <text evidence="1">The sequence shown here is derived from an EMBL/GenBank/DDBJ whole genome shotgun (WGS) entry which is preliminary data.</text>
</comment>
<gene>
    <name evidence="1" type="ORF">AAHA92_21360</name>
</gene>
<dbReference type="AlphaFoldDB" id="A0ABD1GK70"/>
<sequence length="79" mass="8948">MYLFSVFTSFLISIEKEFLKSSSNNLKNKGLVWAIDRQELKEIETVPQPQPYSRPVSPLSQANSAMSMAAFDSLQIADY</sequence>
<name>A0ABD1GK70_SALDI</name>
<evidence type="ECO:0000313" key="2">
    <source>
        <dbReference type="Proteomes" id="UP001567538"/>
    </source>
</evidence>
<proteinExistence type="predicted"/>
<reference evidence="1 2" key="1">
    <citation type="submission" date="2024-06" db="EMBL/GenBank/DDBJ databases">
        <title>A chromosome level genome sequence of Diviner's sage (Salvia divinorum).</title>
        <authorList>
            <person name="Ford S.A."/>
            <person name="Ro D.-K."/>
            <person name="Ness R.W."/>
            <person name="Phillips M.A."/>
        </authorList>
    </citation>
    <scope>NUCLEOTIDE SEQUENCE [LARGE SCALE GENOMIC DNA]</scope>
    <source>
        <strain evidence="1">SAF-2024a</strain>
        <tissue evidence="1">Leaf</tissue>
    </source>
</reference>
<dbReference type="EMBL" id="JBEAFC010000008">
    <property type="protein sequence ID" value="KAL1544519.1"/>
    <property type="molecule type" value="Genomic_DNA"/>
</dbReference>
<accession>A0ABD1GK70</accession>
<keyword evidence="2" id="KW-1185">Reference proteome</keyword>
<dbReference type="Proteomes" id="UP001567538">
    <property type="component" value="Unassembled WGS sequence"/>
</dbReference>
<evidence type="ECO:0000313" key="1">
    <source>
        <dbReference type="EMBL" id="KAL1544519.1"/>
    </source>
</evidence>
<organism evidence="1 2">
    <name type="scientific">Salvia divinorum</name>
    <name type="common">Maria pastora</name>
    <name type="synonym">Diviner's sage</name>
    <dbReference type="NCBI Taxonomy" id="28513"/>
    <lineage>
        <taxon>Eukaryota</taxon>
        <taxon>Viridiplantae</taxon>
        <taxon>Streptophyta</taxon>
        <taxon>Embryophyta</taxon>
        <taxon>Tracheophyta</taxon>
        <taxon>Spermatophyta</taxon>
        <taxon>Magnoliopsida</taxon>
        <taxon>eudicotyledons</taxon>
        <taxon>Gunneridae</taxon>
        <taxon>Pentapetalae</taxon>
        <taxon>asterids</taxon>
        <taxon>lamiids</taxon>
        <taxon>Lamiales</taxon>
        <taxon>Lamiaceae</taxon>
        <taxon>Nepetoideae</taxon>
        <taxon>Mentheae</taxon>
        <taxon>Salviinae</taxon>
        <taxon>Salvia</taxon>
        <taxon>Salvia subgen. Calosphace</taxon>
    </lineage>
</organism>
<protein>
    <submittedName>
        <fullName evidence="1">PH, RCC1 and FYVE domains-containing protein 1-like isoform X1</fullName>
    </submittedName>
</protein>